<organism evidence="2 3">
    <name type="scientific">Hypothenemus hampei</name>
    <name type="common">Coffee berry borer</name>
    <dbReference type="NCBI Taxonomy" id="57062"/>
    <lineage>
        <taxon>Eukaryota</taxon>
        <taxon>Metazoa</taxon>
        <taxon>Ecdysozoa</taxon>
        <taxon>Arthropoda</taxon>
        <taxon>Hexapoda</taxon>
        <taxon>Insecta</taxon>
        <taxon>Pterygota</taxon>
        <taxon>Neoptera</taxon>
        <taxon>Endopterygota</taxon>
        <taxon>Coleoptera</taxon>
        <taxon>Polyphaga</taxon>
        <taxon>Cucujiformia</taxon>
        <taxon>Curculionidae</taxon>
        <taxon>Scolytinae</taxon>
        <taxon>Hypothenemus</taxon>
    </lineage>
</organism>
<dbReference type="Proteomes" id="UP001566132">
    <property type="component" value="Unassembled WGS sequence"/>
</dbReference>
<feature type="chain" id="PRO_5044774834" description="NodB homology domain-containing protein" evidence="1">
    <location>
        <begin position="21"/>
        <end position="373"/>
    </location>
</feature>
<accession>A0ABD1F135</accession>
<evidence type="ECO:0000313" key="3">
    <source>
        <dbReference type="Proteomes" id="UP001566132"/>
    </source>
</evidence>
<protein>
    <recommendedName>
        <fullName evidence="4">NodB homology domain-containing protein</fullName>
    </recommendedName>
</protein>
<keyword evidence="3" id="KW-1185">Reference proteome</keyword>
<dbReference type="GO" id="GO:0016787">
    <property type="term" value="F:hydrolase activity"/>
    <property type="evidence" value="ECO:0007669"/>
    <property type="project" value="UniProtKB-ARBA"/>
</dbReference>
<evidence type="ECO:0008006" key="4">
    <source>
        <dbReference type="Google" id="ProtNLM"/>
    </source>
</evidence>
<dbReference type="AlphaFoldDB" id="A0ABD1F135"/>
<evidence type="ECO:0000313" key="2">
    <source>
        <dbReference type="EMBL" id="KAL1508968.1"/>
    </source>
</evidence>
<feature type="signal peptide" evidence="1">
    <location>
        <begin position="1"/>
        <end position="20"/>
    </location>
</feature>
<dbReference type="Gene3D" id="3.20.20.370">
    <property type="entry name" value="Glycoside hydrolase/deacetylase"/>
    <property type="match status" value="1"/>
</dbReference>
<comment type="caution">
    <text evidence="2">The sequence shown here is derived from an EMBL/GenBank/DDBJ whole genome shotgun (WGS) entry which is preliminary data.</text>
</comment>
<gene>
    <name evidence="2" type="ORF">ABEB36_003781</name>
</gene>
<evidence type="ECO:0000256" key="1">
    <source>
        <dbReference type="SAM" id="SignalP"/>
    </source>
</evidence>
<dbReference type="InterPro" id="IPR011330">
    <property type="entry name" value="Glyco_hydro/deAcase_b/a-brl"/>
</dbReference>
<dbReference type="PANTHER" id="PTHR45985">
    <property type="match status" value="1"/>
</dbReference>
<proteinExistence type="predicted"/>
<reference evidence="2 3" key="1">
    <citation type="submission" date="2024-05" db="EMBL/GenBank/DDBJ databases">
        <title>Genetic variation in Jamaican populations of the coffee berry borer (Hypothenemus hampei).</title>
        <authorList>
            <person name="Errbii M."/>
            <person name="Myrie A."/>
        </authorList>
    </citation>
    <scope>NUCLEOTIDE SEQUENCE [LARGE SCALE GENOMIC DNA]</scope>
    <source>
        <strain evidence="2">JA-Hopewell-2020-01-JO</strain>
        <tissue evidence="2">Whole body</tissue>
    </source>
</reference>
<dbReference type="PANTHER" id="PTHR45985:SF8">
    <property type="entry name" value="CHITIN DEACETYLASE-LIKE 9, ISOFORM A"/>
    <property type="match status" value="1"/>
</dbReference>
<sequence>MKLTIVAFLILGTFLQKVQSDDAGKCDTSTCLIENNCRCSMLEGPLTLEETPQLIVLAFASAAKEDIYQKIWSPLVMARKNPDGEFISANFYINHEYSDYQIVHDLAVNGFEIGVHSVTNTVDQEYWRNATEELLEQEFGDQRKIMAKFANIPADKIRGTLTPQLQLNGDSSTTAFAKQGFTYDNSWPSKTHLYPYTLDYASGQDCTLGTKCPTQSYPGFWVAPIIDLQGQDGDVCATIFGCFRNSSDQSVEEISQWFVEQINAVKNDNKAPLTLIIEQNLFESVNNSYDALVDALDTIQKSNDVFFVSQSRVIEWLKNPEPLSTFKTAADTIETDCVKSFCNLKNEKDEERTMISCIPCPKKYPWLGNPEGN</sequence>
<name>A0ABD1F135_HYPHA</name>
<dbReference type="EMBL" id="JBDJPC010000003">
    <property type="protein sequence ID" value="KAL1508968.1"/>
    <property type="molecule type" value="Genomic_DNA"/>
</dbReference>
<dbReference type="SUPFAM" id="SSF88713">
    <property type="entry name" value="Glycoside hydrolase/deacetylase"/>
    <property type="match status" value="1"/>
</dbReference>
<dbReference type="InterPro" id="IPR052740">
    <property type="entry name" value="CE4"/>
</dbReference>
<keyword evidence="1" id="KW-0732">Signal</keyword>